<dbReference type="AlphaFoldDB" id="X8JA39"/>
<dbReference type="Proteomes" id="UP000022645">
    <property type="component" value="Unassembled WGS sequence"/>
</dbReference>
<reference evidence="1 2" key="1">
    <citation type="submission" date="2014-01" db="EMBL/GenBank/DDBJ databases">
        <authorList>
            <person name="Durkin A.S."/>
            <person name="McCorrison J."/>
            <person name="Torralba M."/>
            <person name="Gillis M."/>
            <person name="Haft D.H."/>
            <person name="Methe B."/>
            <person name="Sutton G."/>
            <person name="Nelson K.E."/>
        </authorList>
    </citation>
    <scope>NUCLEOTIDE SEQUENCE [LARGE SCALE GENOMIC DNA]</scope>
    <source>
        <strain evidence="1 2">ATCC 33093</strain>
    </source>
</reference>
<protein>
    <submittedName>
        <fullName evidence="1">Uncharacterized protein</fullName>
    </submittedName>
</protein>
<evidence type="ECO:0000313" key="1">
    <source>
        <dbReference type="EMBL" id="EUC58066.1"/>
    </source>
</evidence>
<comment type="caution">
    <text evidence="1">The sequence shown here is derived from an EMBL/GenBank/DDBJ whole genome shotgun (WGS) entry which is preliminary data.</text>
</comment>
<organism evidence="1 2">
    <name type="scientific">Mogibacterium timidum ATCC 33093</name>
    <dbReference type="NCBI Taxonomy" id="1401079"/>
    <lineage>
        <taxon>Bacteria</taxon>
        <taxon>Bacillati</taxon>
        <taxon>Bacillota</taxon>
        <taxon>Clostridia</taxon>
        <taxon>Peptostreptococcales</taxon>
        <taxon>Anaerovoracaceae</taxon>
        <taxon>Mogibacterium</taxon>
    </lineage>
</organism>
<dbReference type="EMBL" id="JALU01000004">
    <property type="protein sequence ID" value="EUC58066.1"/>
    <property type="molecule type" value="Genomic_DNA"/>
</dbReference>
<gene>
    <name evidence="1" type="ORF">HMPREF0581_1256</name>
</gene>
<evidence type="ECO:0000313" key="2">
    <source>
        <dbReference type="Proteomes" id="UP000022645"/>
    </source>
</evidence>
<accession>X8JA39</accession>
<proteinExistence type="predicted"/>
<sequence length="63" mass="7412">MKFFKGFYSFIRTGRVPNPTLLPIVATFYSYTTLSNMLKSLILPHFAIFDGLEYTRLFVREKI</sequence>
<name>X8JA39_9FIRM</name>